<accession>A0A149PDY6</accession>
<gene>
    <name evidence="2" type="ORF">CI15_29615</name>
</gene>
<feature type="domain" description="Phasin" evidence="1">
    <location>
        <begin position="31"/>
        <end position="130"/>
    </location>
</feature>
<proteinExistence type="predicted"/>
<evidence type="ECO:0000313" key="2">
    <source>
        <dbReference type="EMBL" id="KXU83261.1"/>
    </source>
</evidence>
<dbReference type="OrthoDB" id="8964077at2"/>
<dbReference type="AlphaFoldDB" id="A0A149PDY6"/>
<evidence type="ECO:0000313" key="3">
    <source>
        <dbReference type="Proteomes" id="UP000075613"/>
    </source>
</evidence>
<dbReference type="STRING" id="1399968.CI15_29615"/>
<sequence>METTQNNSFFAEYLKLFKPFKLAAFDTSAVLESRRKDFEALATANTTALQGLQALGQKQTEIVNAAMTRLQSLVAQQQAAAAKPASAAAAGEATQQASKAWQKALGDVRELAETAYRVHADSFAVISRRVAENVEELKSLVRPAR</sequence>
<protein>
    <submittedName>
        <fullName evidence="2">Chemotaxis protein</fullName>
    </submittedName>
</protein>
<evidence type="ECO:0000259" key="1">
    <source>
        <dbReference type="Pfam" id="PF09361"/>
    </source>
</evidence>
<reference evidence="2 3" key="1">
    <citation type="journal article" date="2015" name="Int. J. Syst. Evol. Microbiol.">
        <title>Burkholderia monticola sp. nov., isolated from mountain soil.</title>
        <authorList>
            <person name="Baek I."/>
            <person name="Seo B."/>
            <person name="Lee I."/>
            <person name="Yi H."/>
            <person name="Chun J."/>
        </authorList>
    </citation>
    <scope>NUCLEOTIDE SEQUENCE [LARGE SCALE GENOMIC DNA]</scope>
    <source>
        <strain evidence="2 3">JC2948</strain>
    </source>
</reference>
<comment type="caution">
    <text evidence="2">The sequence shown here is derived from an EMBL/GenBank/DDBJ whole genome shotgun (WGS) entry which is preliminary data.</text>
</comment>
<dbReference type="Proteomes" id="UP000075613">
    <property type="component" value="Unassembled WGS sequence"/>
</dbReference>
<dbReference type="InterPro" id="IPR018968">
    <property type="entry name" value="Phasin"/>
</dbReference>
<dbReference type="Pfam" id="PF09361">
    <property type="entry name" value="Phasin_2"/>
    <property type="match status" value="1"/>
</dbReference>
<name>A0A149PDY6_9BURK</name>
<dbReference type="EMBL" id="LRBG01000038">
    <property type="protein sequence ID" value="KXU83261.1"/>
    <property type="molecule type" value="Genomic_DNA"/>
</dbReference>
<organism evidence="2 3">
    <name type="scientific">Paraburkholderia monticola</name>
    <dbReference type="NCBI Taxonomy" id="1399968"/>
    <lineage>
        <taxon>Bacteria</taxon>
        <taxon>Pseudomonadati</taxon>
        <taxon>Pseudomonadota</taxon>
        <taxon>Betaproteobacteria</taxon>
        <taxon>Burkholderiales</taxon>
        <taxon>Burkholderiaceae</taxon>
        <taxon>Paraburkholderia</taxon>
    </lineage>
</organism>
<dbReference type="RefSeq" id="WP_062135382.1">
    <property type="nucleotide sequence ID" value="NZ_LRBG01000038.1"/>
</dbReference>
<keyword evidence="3" id="KW-1185">Reference proteome</keyword>